<evidence type="ECO:0000313" key="2">
    <source>
        <dbReference type="Proteomes" id="UP000095591"/>
    </source>
</evidence>
<evidence type="ECO:0008006" key="3">
    <source>
        <dbReference type="Google" id="ProtNLM"/>
    </source>
</evidence>
<gene>
    <name evidence="1" type="ORF">ERS852429_02610</name>
</gene>
<sequence length="67" mass="7475">MKYILLALFAALVCSCDNYIPCVKEYNSDTKALSKKDSINNNGNSSIIINIDSTSHDFNYIINIPTK</sequence>
<accession>A0A173V7F3</accession>
<protein>
    <recommendedName>
        <fullName evidence="3">Lipoprotein</fullName>
    </recommendedName>
</protein>
<dbReference type="Proteomes" id="UP000095591">
    <property type="component" value="Unassembled WGS sequence"/>
</dbReference>
<dbReference type="AlphaFoldDB" id="A0A173V7F3"/>
<dbReference type="RefSeq" id="WP_057319498.1">
    <property type="nucleotide sequence ID" value="NZ_CYXP01000006.1"/>
</dbReference>
<proteinExistence type="predicted"/>
<dbReference type="PROSITE" id="PS51257">
    <property type="entry name" value="PROKAR_LIPOPROTEIN"/>
    <property type="match status" value="1"/>
</dbReference>
<dbReference type="EMBL" id="CYXP01000006">
    <property type="protein sequence ID" value="CUN22115.1"/>
    <property type="molecule type" value="Genomic_DNA"/>
</dbReference>
<evidence type="ECO:0000313" key="1">
    <source>
        <dbReference type="EMBL" id="CUN22115.1"/>
    </source>
</evidence>
<organism evidence="1 2">
    <name type="scientific">Parabacteroides distasonis</name>
    <dbReference type="NCBI Taxonomy" id="823"/>
    <lineage>
        <taxon>Bacteria</taxon>
        <taxon>Pseudomonadati</taxon>
        <taxon>Bacteroidota</taxon>
        <taxon>Bacteroidia</taxon>
        <taxon>Bacteroidales</taxon>
        <taxon>Tannerellaceae</taxon>
        <taxon>Parabacteroides</taxon>
    </lineage>
</organism>
<reference evidence="1 2" key="1">
    <citation type="submission" date="2015-09" db="EMBL/GenBank/DDBJ databases">
        <authorList>
            <consortium name="Pathogen Informatics"/>
        </authorList>
    </citation>
    <scope>NUCLEOTIDE SEQUENCE [LARGE SCALE GENOMIC DNA]</scope>
    <source>
        <strain evidence="1 2">2789STDY5608872</strain>
    </source>
</reference>
<name>A0A173V7F3_PARDI</name>